<dbReference type="OMA" id="WTANESA"/>
<dbReference type="InterPro" id="IPR012337">
    <property type="entry name" value="RNaseH-like_sf"/>
</dbReference>
<name>A0A1M2VIK1_TRAPU</name>
<keyword evidence="9" id="KW-1185">Reference proteome</keyword>
<sequence length="611" mass="67393">MAVTAHYIIRVEDRRLVLKGCLIVFKHIVGHHDGASLARAFFAVLEEEGVTRKVGSIAMDSATSNDTKMEGLETHFASRRIVFDRNGNRVRCFPHSVNCSVKAVLESIKSDPIIPVIATSSMSTMSHQELSAYADALVSDPVRRVRELVGACRKSGERRAALQHVIKEGNKANLWGQNKKVPELQLLRDCDTRWSSTYQMIGRALSLYPAINMFLNSDDHRDLARLQLSPMQLKVLVDLHQILQAPHAAQEVLSSSRTPTLSMALPSYELLITVWKSTREKIPEMSHFINAGIQRLEKYVRLARKTRVYALAMIINPTMKLEWMRDNWVAVDVEQAKMWMQDVMAEFAQHIRLTAMQSRPTPGVHNAATAAAAALKKGQSLLKSLSNAPRRSASTSSISDPPHTLPSTPTQSVSRSASTPGIPSSSGSPMPSSSPPQTASASCPASAPPSRDSTPHSSPSMSPLPADITAASLELSRYSTEGLYEPEVDEHGEEVEVNLLEYWERREHQYPLLFRVALDVLPAQASAVPCEEVFSSSKETITDRRTNMAPDLLSELQVLKHAYRQDRLSFTAKVVVNECDYVLEGGVTAAAAQELLAVGKFSELEDLLANV</sequence>
<evidence type="ECO:0000259" key="7">
    <source>
        <dbReference type="Pfam" id="PF05699"/>
    </source>
</evidence>
<keyword evidence="3" id="KW-0863">Zinc-finger</keyword>
<keyword evidence="2" id="KW-0479">Metal-binding</keyword>
<protein>
    <recommendedName>
        <fullName evidence="7">HAT C-terminal dimerisation domain-containing protein</fullName>
    </recommendedName>
</protein>
<evidence type="ECO:0000256" key="1">
    <source>
        <dbReference type="ARBA" id="ARBA00004123"/>
    </source>
</evidence>
<keyword evidence="5" id="KW-0539">Nucleus</keyword>
<feature type="domain" description="HAT C-terminal dimerisation" evidence="7">
    <location>
        <begin position="475"/>
        <end position="561"/>
    </location>
</feature>
<evidence type="ECO:0000256" key="5">
    <source>
        <dbReference type="ARBA" id="ARBA00023242"/>
    </source>
</evidence>
<dbReference type="Proteomes" id="UP000184267">
    <property type="component" value="Unassembled WGS sequence"/>
</dbReference>
<dbReference type="PANTHER" id="PTHR46481">
    <property type="entry name" value="ZINC FINGER BED DOMAIN-CONTAINING PROTEIN 4"/>
    <property type="match status" value="1"/>
</dbReference>
<dbReference type="AlphaFoldDB" id="A0A1M2VIK1"/>
<dbReference type="PANTHER" id="PTHR46481:SF10">
    <property type="entry name" value="ZINC FINGER BED DOMAIN-CONTAINING PROTEIN 39"/>
    <property type="match status" value="1"/>
</dbReference>
<accession>A0A1M2VIK1</accession>
<dbReference type="GO" id="GO:0046983">
    <property type="term" value="F:protein dimerization activity"/>
    <property type="evidence" value="ECO:0007669"/>
    <property type="project" value="InterPro"/>
</dbReference>
<dbReference type="EMBL" id="MNAD01001180">
    <property type="protein sequence ID" value="OJT07389.1"/>
    <property type="molecule type" value="Genomic_DNA"/>
</dbReference>
<proteinExistence type="predicted"/>
<dbReference type="GO" id="GO:0008270">
    <property type="term" value="F:zinc ion binding"/>
    <property type="evidence" value="ECO:0007669"/>
    <property type="project" value="UniProtKB-KW"/>
</dbReference>
<evidence type="ECO:0000256" key="6">
    <source>
        <dbReference type="SAM" id="MobiDB-lite"/>
    </source>
</evidence>
<feature type="compositionally biased region" description="Low complexity" evidence="6">
    <location>
        <begin position="414"/>
        <end position="452"/>
    </location>
</feature>
<comment type="subcellular location">
    <subcellularLocation>
        <location evidence="1">Nucleus</location>
    </subcellularLocation>
</comment>
<reference evidence="8 9" key="1">
    <citation type="submission" date="2016-10" db="EMBL/GenBank/DDBJ databases">
        <title>Genome sequence of the basidiomycete white-rot fungus Trametes pubescens.</title>
        <authorList>
            <person name="Makela M.R."/>
            <person name="Granchi Z."/>
            <person name="Peng M."/>
            <person name="De Vries R.P."/>
            <person name="Grigoriev I."/>
            <person name="Riley R."/>
            <person name="Hilden K."/>
        </authorList>
    </citation>
    <scope>NUCLEOTIDE SEQUENCE [LARGE SCALE GENOMIC DNA]</scope>
    <source>
        <strain evidence="8 9">FBCC735</strain>
    </source>
</reference>
<dbReference type="InterPro" id="IPR008906">
    <property type="entry name" value="HATC_C_dom"/>
</dbReference>
<dbReference type="GO" id="GO:0005634">
    <property type="term" value="C:nucleus"/>
    <property type="evidence" value="ECO:0007669"/>
    <property type="project" value="UniProtKB-SubCell"/>
</dbReference>
<dbReference type="Pfam" id="PF05699">
    <property type="entry name" value="Dimer_Tnp_hAT"/>
    <property type="match status" value="1"/>
</dbReference>
<dbReference type="OrthoDB" id="2790258at2759"/>
<organism evidence="8 9">
    <name type="scientific">Trametes pubescens</name>
    <name type="common">White-rot fungus</name>
    <dbReference type="NCBI Taxonomy" id="154538"/>
    <lineage>
        <taxon>Eukaryota</taxon>
        <taxon>Fungi</taxon>
        <taxon>Dikarya</taxon>
        <taxon>Basidiomycota</taxon>
        <taxon>Agaricomycotina</taxon>
        <taxon>Agaricomycetes</taxon>
        <taxon>Polyporales</taxon>
        <taxon>Polyporaceae</taxon>
        <taxon>Trametes</taxon>
    </lineage>
</organism>
<evidence type="ECO:0000313" key="9">
    <source>
        <dbReference type="Proteomes" id="UP000184267"/>
    </source>
</evidence>
<dbReference type="InterPro" id="IPR052035">
    <property type="entry name" value="ZnF_BED_domain_contain"/>
</dbReference>
<evidence type="ECO:0000256" key="2">
    <source>
        <dbReference type="ARBA" id="ARBA00022723"/>
    </source>
</evidence>
<gene>
    <name evidence="8" type="ORF">TRAPUB_1757</name>
</gene>
<keyword evidence="4" id="KW-0862">Zinc</keyword>
<feature type="compositionally biased region" description="Polar residues" evidence="6">
    <location>
        <begin position="387"/>
        <end position="413"/>
    </location>
</feature>
<dbReference type="SUPFAM" id="SSF53098">
    <property type="entry name" value="Ribonuclease H-like"/>
    <property type="match status" value="1"/>
</dbReference>
<evidence type="ECO:0000256" key="3">
    <source>
        <dbReference type="ARBA" id="ARBA00022771"/>
    </source>
</evidence>
<comment type="caution">
    <text evidence="8">The sequence shown here is derived from an EMBL/GenBank/DDBJ whole genome shotgun (WGS) entry which is preliminary data.</text>
</comment>
<evidence type="ECO:0000313" key="8">
    <source>
        <dbReference type="EMBL" id="OJT07389.1"/>
    </source>
</evidence>
<evidence type="ECO:0000256" key="4">
    <source>
        <dbReference type="ARBA" id="ARBA00022833"/>
    </source>
</evidence>
<feature type="region of interest" description="Disordered" evidence="6">
    <location>
        <begin position="385"/>
        <end position="465"/>
    </location>
</feature>